<keyword evidence="5" id="KW-0804">Transcription</keyword>
<dbReference type="AlphaFoldDB" id="S8G3Z7"/>
<dbReference type="Gene3D" id="1.10.3970.10">
    <property type="entry name" value="BSD domain"/>
    <property type="match status" value="1"/>
</dbReference>
<dbReference type="Pfam" id="PF08567">
    <property type="entry name" value="PH_TFIIH"/>
    <property type="match status" value="1"/>
</dbReference>
<dbReference type="EMBL" id="KE504125">
    <property type="protein sequence ID" value="EPT04995.1"/>
    <property type="molecule type" value="Genomic_DNA"/>
</dbReference>
<evidence type="ECO:0000256" key="4">
    <source>
        <dbReference type="ARBA" id="ARBA00023015"/>
    </source>
</evidence>
<accession>S8G3Z7</accession>
<evidence type="ECO:0000313" key="9">
    <source>
        <dbReference type="EMBL" id="EPT04995.1"/>
    </source>
</evidence>
<dbReference type="InterPro" id="IPR027079">
    <property type="entry name" value="Tfb1/GTF2H1"/>
</dbReference>
<dbReference type="FunCoup" id="S8G3Z7">
    <property type="interactions" value="550"/>
</dbReference>
<protein>
    <recommendedName>
        <fullName evidence="8">BSD domain-containing protein</fullName>
    </recommendedName>
</protein>
<dbReference type="Gene3D" id="6.10.140.1200">
    <property type="match status" value="1"/>
</dbReference>
<dbReference type="GO" id="GO:0000439">
    <property type="term" value="C:transcription factor TFIIH core complex"/>
    <property type="evidence" value="ECO:0007669"/>
    <property type="project" value="InterPro"/>
</dbReference>
<dbReference type="Gene3D" id="2.30.29.30">
    <property type="entry name" value="Pleckstrin-homology domain (PH domain)/Phosphotyrosine-binding domain (PTB)"/>
    <property type="match status" value="1"/>
</dbReference>
<dbReference type="InterPro" id="IPR011993">
    <property type="entry name" value="PH-like_dom_sf"/>
</dbReference>
<dbReference type="PROSITE" id="PS50858">
    <property type="entry name" value="BSD"/>
    <property type="match status" value="1"/>
</dbReference>
<gene>
    <name evidence="9" type="ORF">FOMPIDRAFT_1112314</name>
</gene>
<dbReference type="InterPro" id="IPR013876">
    <property type="entry name" value="TFIIH_BTF_p62_N"/>
</dbReference>
<dbReference type="SUPFAM" id="SSF50729">
    <property type="entry name" value="PH domain-like"/>
    <property type="match status" value="1"/>
</dbReference>
<dbReference type="OrthoDB" id="360521at2759"/>
<feature type="region of interest" description="Disordered" evidence="7">
    <location>
        <begin position="367"/>
        <end position="391"/>
    </location>
</feature>
<feature type="compositionally biased region" description="Low complexity" evidence="7">
    <location>
        <begin position="106"/>
        <end position="120"/>
    </location>
</feature>
<dbReference type="InterPro" id="IPR035925">
    <property type="entry name" value="BSD_dom_sf"/>
</dbReference>
<dbReference type="GO" id="GO:0006289">
    <property type="term" value="P:nucleotide-excision repair"/>
    <property type="evidence" value="ECO:0007669"/>
    <property type="project" value="InterPro"/>
</dbReference>
<dbReference type="SUPFAM" id="SSF140383">
    <property type="entry name" value="BSD domain-like"/>
    <property type="match status" value="2"/>
</dbReference>
<proteinExistence type="inferred from homology"/>
<dbReference type="CDD" id="cd13229">
    <property type="entry name" value="PH_TFIIH"/>
    <property type="match status" value="1"/>
</dbReference>
<evidence type="ECO:0000256" key="7">
    <source>
        <dbReference type="SAM" id="MobiDB-lite"/>
    </source>
</evidence>
<comment type="similarity">
    <text evidence="2">Belongs to the TFB1 family.</text>
</comment>
<dbReference type="PANTHER" id="PTHR12856">
    <property type="entry name" value="TRANSCRIPTION INITIATION FACTOR IIH-RELATED"/>
    <property type="match status" value="1"/>
</dbReference>
<evidence type="ECO:0000313" key="10">
    <source>
        <dbReference type="Proteomes" id="UP000015241"/>
    </source>
</evidence>
<name>S8G3Z7_FOMSC</name>
<dbReference type="InParanoid" id="S8G3Z7"/>
<evidence type="ECO:0000256" key="2">
    <source>
        <dbReference type="ARBA" id="ARBA00009448"/>
    </source>
</evidence>
<keyword evidence="4" id="KW-0805">Transcription regulation</keyword>
<dbReference type="InterPro" id="IPR005607">
    <property type="entry name" value="BSD_dom"/>
</dbReference>
<keyword evidence="10" id="KW-1185">Reference proteome</keyword>
<keyword evidence="6" id="KW-0539">Nucleus</keyword>
<evidence type="ECO:0000256" key="6">
    <source>
        <dbReference type="ARBA" id="ARBA00023242"/>
    </source>
</evidence>
<dbReference type="eggNOG" id="KOG2074">
    <property type="taxonomic scope" value="Eukaryota"/>
</dbReference>
<evidence type="ECO:0000256" key="1">
    <source>
        <dbReference type="ARBA" id="ARBA00004123"/>
    </source>
</evidence>
<dbReference type="HOGENOM" id="CLU_017639_3_0_1"/>
<dbReference type="Proteomes" id="UP000015241">
    <property type="component" value="Unassembled WGS sequence"/>
</dbReference>
<evidence type="ECO:0000256" key="5">
    <source>
        <dbReference type="ARBA" id="ARBA00023163"/>
    </source>
</evidence>
<reference evidence="9 10" key="1">
    <citation type="journal article" date="2012" name="Science">
        <title>The Paleozoic origin of enzymatic lignin decomposition reconstructed from 31 fungal genomes.</title>
        <authorList>
            <person name="Floudas D."/>
            <person name="Binder M."/>
            <person name="Riley R."/>
            <person name="Barry K."/>
            <person name="Blanchette R.A."/>
            <person name="Henrissat B."/>
            <person name="Martinez A.T."/>
            <person name="Otillar R."/>
            <person name="Spatafora J.W."/>
            <person name="Yadav J.S."/>
            <person name="Aerts A."/>
            <person name="Benoit I."/>
            <person name="Boyd A."/>
            <person name="Carlson A."/>
            <person name="Copeland A."/>
            <person name="Coutinho P.M."/>
            <person name="de Vries R.P."/>
            <person name="Ferreira P."/>
            <person name="Findley K."/>
            <person name="Foster B."/>
            <person name="Gaskell J."/>
            <person name="Glotzer D."/>
            <person name="Gorecki P."/>
            <person name="Heitman J."/>
            <person name="Hesse C."/>
            <person name="Hori C."/>
            <person name="Igarashi K."/>
            <person name="Jurgens J.A."/>
            <person name="Kallen N."/>
            <person name="Kersten P."/>
            <person name="Kohler A."/>
            <person name="Kuees U."/>
            <person name="Kumar T.K.A."/>
            <person name="Kuo A."/>
            <person name="LaButti K."/>
            <person name="Larrondo L.F."/>
            <person name="Lindquist E."/>
            <person name="Ling A."/>
            <person name="Lombard V."/>
            <person name="Lucas S."/>
            <person name="Lundell T."/>
            <person name="Martin R."/>
            <person name="McLaughlin D.J."/>
            <person name="Morgenstern I."/>
            <person name="Morin E."/>
            <person name="Murat C."/>
            <person name="Nagy L.G."/>
            <person name="Nolan M."/>
            <person name="Ohm R.A."/>
            <person name="Patyshakuliyeva A."/>
            <person name="Rokas A."/>
            <person name="Ruiz-Duenas F.J."/>
            <person name="Sabat G."/>
            <person name="Salamov A."/>
            <person name="Samejima M."/>
            <person name="Schmutz J."/>
            <person name="Slot J.C."/>
            <person name="St John F."/>
            <person name="Stenlid J."/>
            <person name="Sun H."/>
            <person name="Sun S."/>
            <person name="Syed K."/>
            <person name="Tsang A."/>
            <person name="Wiebenga A."/>
            <person name="Young D."/>
            <person name="Pisabarro A."/>
            <person name="Eastwood D.C."/>
            <person name="Martin F."/>
            <person name="Cullen D."/>
            <person name="Grigoriev I.V."/>
            <person name="Hibbett D.S."/>
        </authorList>
    </citation>
    <scope>NUCLEOTIDE SEQUENCE</scope>
    <source>
        <strain evidence="10">FP-58527</strain>
    </source>
</reference>
<dbReference type="GO" id="GO:0006351">
    <property type="term" value="P:DNA-templated transcription"/>
    <property type="evidence" value="ECO:0007669"/>
    <property type="project" value="InterPro"/>
</dbReference>
<evidence type="ECO:0000256" key="3">
    <source>
        <dbReference type="ARBA" id="ARBA00022737"/>
    </source>
</evidence>
<comment type="subcellular location">
    <subcellularLocation>
        <location evidence="1">Nucleus</location>
    </subcellularLocation>
</comment>
<evidence type="ECO:0000259" key="8">
    <source>
        <dbReference type="PROSITE" id="PS50858"/>
    </source>
</evidence>
<feature type="region of interest" description="Disordered" evidence="7">
    <location>
        <begin position="100"/>
        <end position="120"/>
    </location>
</feature>
<organism evidence="9 10">
    <name type="scientific">Fomitopsis schrenkii</name>
    <name type="common">Brown rot fungus</name>
    <dbReference type="NCBI Taxonomy" id="2126942"/>
    <lineage>
        <taxon>Eukaryota</taxon>
        <taxon>Fungi</taxon>
        <taxon>Dikarya</taxon>
        <taxon>Basidiomycota</taxon>
        <taxon>Agaricomycotina</taxon>
        <taxon>Agaricomycetes</taxon>
        <taxon>Polyporales</taxon>
        <taxon>Fomitopsis</taxon>
    </lineage>
</organism>
<feature type="domain" description="BSD" evidence="8">
    <location>
        <begin position="234"/>
        <end position="275"/>
    </location>
</feature>
<dbReference type="STRING" id="743788.S8G3Z7"/>
<dbReference type="Pfam" id="PF03909">
    <property type="entry name" value="BSD"/>
    <property type="match status" value="1"/>
</dbReference>
<keyword evidence="3" id="KW-0677">Repeat</keyword>
<dbReference type="SMART" id="SM00751">
    <property type="entry name" value="BSD"/>
    <property type="match status" value="1"/>
</dbReference>
<sequence length="591" mass="64962">MPSTLCTAKASYKKLPGTLELTPSHLQWTQDGKKAPSVRVAHAEAASLFSSKEGAPQVRLKVGLVSDEAGHNFTFTSPQPAALAEREKFKSELTNIISRNRSGVGTPAQTPGTPATPTPVNAAKARLPHSASKLALSRAASVDSRASGTPVGNDPTNDFRLRKKVLLANPELAALHRELVMGGHISENEFWEGREHLILAQAAAEGQKRGKPGQLVDPRPQTVDGEVKIIITPQLVHDIFEEYPVVAKAYSDNVPNKLSEAEFWKRYFQSKLFNAHRASIRSSAAQHVVKDDPIFDKYLEKDDDELEPRRLRDEGVDIFIDLGATSEDHGETGNIKDVTMQAGKQRAVLPLIRKFNEHSGRLLHTALGEPAAKRRRLDEGPDHNSQLDLEDLHDNEGSAGVLLDMQDRQRYFESRALESASQDANSGQQVDLTAALQGMRDSLGGWSEDLKNLKLENKAGDTALITMTKNVSARLEVKMRKHDIPESLFRQLTTCQTAANEFLRQFWLSIYPPVTEGQILSAASPAQKAAKAAKMIGYLGKTREKVDALAISARRDGIDPGRIQVAMKPMLDAVDKALAFWQARSAKDRAR</sequence>